<protein>
    <submittedName>
        <fullName evidence="6">RBD domain-containing protein</fullName>
    </submittedName>
</protein>
<name>A0A0N4U1J9_DRAME</name>
<evidence type="ECO:0000256" key="1">
    <source>
        <dbReference type="SAM" id="MobiDB-lite"/>
    </source>
</evidence>
<dbReference type="Proteomes" id="UP000038040">
    <property type="component" value="Unplaced"/>
</dbReference>
<feature type="region of interest" description="Disordered" evidence="1">
    <location>
        <begin position="63"/>
        <end position="82"/>
    </location>
</feature>
<dbReference type="InterPro" id="IPR057358">
    <property type="entry name" value="UBL_ZFAND1-like"/>
</dbReference>
<dbReference type="Pfam" id="PF25327">
    <property type="entry name" value="UBL_ZFAND1"/>
    <property type="match status" value="1"/>
</dbReference>
<organism evidence="4 6">
    <name type="scientific">Dracunculus medinensis</name>
    <name type="common">Guinea worm</name>
    <dbReference type="NCBI Taxonomy" id="318479"/>
    <lineage>
        <taxon>Eukaryota</taxon>
        <taxon>Metazoa</taxon>
        <taxon>Ecdysozoa</taxon>
        <taxon>Nematoda</taxon>
        <taxon>Chromadorea</taxon>
        <taxon>Rhabditida</taxon>
        <taxon>Spirurina</taxon>
        <taxon>Dracunculoidea</taxon>
        <taxon>Dracunculidae</taxon>
        <taxon>Dracunculus</taxon>
    </lineage>
</organism>
<dbReference type="OrthoDB" id="407198at2759"/>
<feature type="compositionally biased region" description="Polar residues" evidence="1">
    <location>
        <begin position="66"/>
        <end position="75"/>
    </location>
</feature>
<dbReference type="EMBL" id="UYYG01001151">
    <property type="protein sequence ID" value="VDN54873.1"/>
    <property type="molecule type" value="Genomic_DNA"/>
</dbReference>
<sequence length="197" mass="22775">MELYAVWLTIRRQRTPVLSSHIYAPQMDASLGNMHRHREDHKCLCSENNKILSELDTTKNPGKLLVSSSDSQTNSSEHKTNDVKKNLGEIHNKRADMIAIMRLKSKLKSEVPNSDRIFLFLIQDSRREPVMVSKKWSIGRCVYEIAKYFGIQNNNGKFDAKILRMYSASDRQVPLPMTDEAQKHLNCSEDIILRRDD</sequence>
<proteinExistence type="predicted"/>
<keyword evidence="5" id="KW-1185">Reference proteome</keyword>
<reference evidence="3 5" key="2">
    <citation type="submission" date="2018-11" db="EMBL/GenBank/DDBJ databases">
        <authorList>
            <consortium name="Pathogen Informatics"/>
        </authorList>
    </citation>
    <scope>NUCLEOTIDE SEQUENCE [LARGE SCALE GENOMIC DNA]</scope>
</reference>
<evidence type="ECO:0000313" key="3">
    <source>
        <dbReference type="EMBL" id="VDN54873.1"/>
    </source>
</evidence>
<dbReference type="Proteomes" id="UP000274756">
    <property type="component" value="Unassembled WGS sequence"/>
</dbReference>
<accession>A0A0N4U1J9</accession>
<evidence type="ECO:0000313" key="6">
    <source>
        <dbReference type="WBParaSite" id="DME_0000048601-mRNA-1"/>
    </source>
</evidence>
<evidence type="ECO:0000313" key="4">
    <source>
        <dbReference type="Proteomes" id="UP000038040"/>
    </source>
</evidence>
<evidence type="ECO:0000259" key="2">
    <source>
        <dbReference type="Pfam" id="PF25327"/>
    </source>
</evidence>
<gene>
    <name evidence="3" type="ORF">DME_LOCUS4846</name>
</gene>
<dbReference type="AlphaFoldDB" id="A0A0N4U1J9"/>
<reference evidence="6" key="1">
    <citation type="submission" date="2017-02" db="UniProtKB">
        <authorList>
            <consortium name="WormBaseParasite"/>
        </authorList>
    </citation>
    <scope>IDENTIFICATION</scope>
</reference>
<dbReference type="STRING" id="318479.A0A0N4U1J9"/>
<dbReference type="WBParaSite" id="DME_0000048601-mRNA-1">
    <property type="protein sequence ID" value="DME_0000048601-mRNA-1"/>
    <property type="gene ID" value="DME_0000048601"/>
</dbReference>
<feature type="domain" description="ZFAND1-like ubiquitin-like" evidence="2">
    <location>
        <begin position="131"/>
        <end position="197"/>
    </location>
</feature>
<evidence type="ECO:0000313" key="5">
    <source>
        <dbReference type="Proteomes" id="UP000274756"/>
    </source>
</evidence>